<dbReference type="EC" id="6.5.1.2" evidence="7"/>
<evidence type="ECO:0000259" key="9">
    <source>
        <dbReference type="SMART" id="SM00532"/>
    </source>
</evidence>
<evidence type="ECO:0000256" key="1">
    <source>
        <dbReference type="ARBA" id="ARBA00022598"/>
    </source>
</evidence>
<dbReference type="SUPFAM" id="SSF47781">
    <property type="entry name" value="RuvA domain 2-like"/>
    <property type="match status" value="1"/>
</dbReference>
<feature type="domain" description="NAD-dependent DNA ligase N-terminal" evidence="9">
    <location>
        <begin position="29"/>
        <end position="428"/>
    </location>
</feature>
<evidence type="ECO:0000256" key="8">
    <source>
        <dbReference type="SAM" id="SignalP"/>
    </source>
</evidence>
<feature type="chain" id="PRO_5045463710" description="DNA ligase B" evidence="8">
    <location>
        <begin position="20"/>
        <end position="558"/>
    </location>
</feature>
<keyword evidence="4 7" id="KW-0520">NAD</keyword>
<evidence type="ECO:0000256" key="6">
    <source>
        <dbReference type="ARBA" id="ARBA00034005"/>
    </source>
</evidence>
<sequence>MQTPLLSLPTLLFALPLLAAPCPDWSDAEALREIQPLAAQIAAWDDAYHNHGQSPISDELYDQARARLAHWQTCWPDVGTTLSDAPSGAAGNAEHPVAQTGLRKLADEAAVTEWMASRENLWVQPKVDGVAVTLVYRAGFLQQAISRGDGRLGQDWTAQVRQLPAVPQQLPQRLDAILQGEFYWRLDKHVQARDGSLGARGSVAGLLARHSLTAQDAARIGLFIWDWPDGPAEMGERLQGLTALGFPDSQRFSQALSTPADARQWRQHWYRSALPFASDGVVLRQGQRPPGARWQATPPHWAAAWKYPASQALAVVRAVDFSIGRSGRITPVLRLQPVQLDDRRISRVSVGSLSRWQEMDIRPGDQVSIQLAGLTLPRLQEVIWRTQQRAPLRIPDASTYHALSCWQATPDCQQQFLARLTWLGGRNGLALPGIGAGTWARLLEAGRLEGLLDWLHFDDRQLKNISGIGPRSREHLLARFAEARQRPFSQWLAALGAPSLDAEAQASDWATLSRRSQADWQRQAGVGAAGAEQRWAFFNDPQVQALAAQLREAKVAGF</sequence>
<comment type="catalytic activity">
    <reaction evidence="6 7">
        <text>NAD(+) + (deoxyribonucleotide)n-3'-hydroxyl + 5'-phospho-(deoxyribonucleotide)m = (deoxyribonucleotide)n+m + AMP + beta-nicotinamide D-nucleotide.</text>
        <dbReference type="EC" id="6.5.1.2"/>
    </reaction>
</comment>
<keyword evidence="3 7" id="KW-0227">DNA damage</keyword>
<evidence type="ECO:0000313" key="10">
    <source>
        <dbReference type="EMBL" id="SEQ05405.1"/>
    </source>
</evidence>
<dbReference type="EMBL" id="FOFP01000003">
    <property type="protein sequence ID" value="SEQ05405.1"/>
    <property type="molecule type" value="Genomic_DNA"/>
</dbReference>
<dbReference type="PANTHER" id="PTHR47810:SF1">
    <property type="entry name" value="DNA LIGASE B"/>
    <property type="match status" value="1"/>
</dbReference>
<keyword evidence="8" id="KW-0732">Signal</keyword>
<dbReference type="Gene3D" id="3.30.470.30">
    <property type="entry name" value="DNA ligase/mRNA capping enzyme"/>
    <property type="match status" value="1"/>
</dbReference>
<dbReference type="PANTHER" id="PTHR47810">
    <property type="entry name" value="DNA LIGASE"/>
    <property type="match status" value="1"/>
</dbReference>
<organism evidence="10 11">
    <name type="scientific">Pseudomonas cuatrocienegasensis</name>
    <dbReference type="NCBI Taxonomy" id="543360"/>
    <lineage>
        <taxon>Bacteria</taxon>
        <taxon>Pseudomonadati</taxon>
        <taxon>Pseudomonadota</taxon>
        <taxon>Gammaproteobacteria</taxon>
        <taxon>Pseudomonadales</taxon>
        <taxon>Pseudomonadaceae</taxon>
        <taxon>Pseudomonas</taxon>
    </lineage>
</organism>
<comment type="function">
    <text evidence="7">Catalyzes the formation of phosphodiester linkages between 5'-phosphoryl and 3'-hydroxyl groups in double-stranded DNA using NAD as a coenzyme and as the energy source for the reaction.</text>
</comment>
<evidence type="ECO:0000256" key="5">
    <source>
        <dbReference type="ARBA" id="ARBA00023204"/>
    </source>
</evidence>
<dbReference type="InterPro" id="IPR013840">
    <property type="entry name" value="DNAligase_N"/>
</dbReference>
<evidence type="ECO:0000256" key="7">
    <source>
        <dbReference type="HAMAP-Rule" id="MF_01587"/>
    </source>
</evidence>
<dbReference type="SUPFAM" id="SSF50249">
    <property type="entry name" value="Nucleic acid-binding proteins"/>
    <property type="match status" value="1"/>
</dbReference>
<name>A0ABY1B670_9PSED</name>
<dbReference type="InterPro" id="IPR020923">
    <property type="entry name" value="DNA_ligase_B"/>
</dbReference>
<reference evidence="10 11" key="1">
    <citation type="submission" date="2016-10" db="EMBL/GenBank/DDBJ databases">
        <authorList>
            <person name="Varghese N."/>
            <person name="Submissions S."/>
        </authorList>
    </citation>
    <scope>NUCLEOTIDE SEQUENCE [LARGE SCALE GENOMIC DNA]</scope>
    <source>
        <strain evidence="10 11">CIP 109853</strain>
    </source>
</reference>
<dbReference type="NCBIfam" id="NF005987">
    <property type="entry name" value="PRK08097.1"/>
    <property type="match status" value="1"/>
</dbReference>
<dbReference type="InterPro" id="IPR013839">
    <property type="entry name" value="DNAligase_adenylation"/>
</dbReference>
<dbReference type="InterPro" id="IPR033136">
    <property type="entry name" value="DNA_ligase_CS"/>
</dbReference>
<feature type="active site" description="N6-AMP-lysine intermediate" evidence="7">
    <location>
        <position position="126"/>
    </location>
</feature>
<dbReference type="Gene3D" id="1.10.287.610">
    <property type="entry name" value="Helix hairpin bin"/>
    <property type="match status" value="1"/>
</dbReference>
<dbReference type="InterPro" id="IPR012340">
    <property type="entry name" value="NA-bd_OB-fold"/>
</dbReference>
<keyword evidence="11" id="KW-1185">Reference proteome</keyword>
<dbReference type="SUPFAM" id="SSF56091">
    <property type="entry name" value="DNA ligase/mRNA capping enzyme, catalytic domain"/>
    <property type="match status" value="1"/>
</dbReference>
<protein>
    <recommendedName>
        <fullName evidence="7">DNA ligase B</fullName>
        <ecNumber evidence="7">6.5.1.2</ecNumber>
    </recommendedName>
    <alternativeName>
        <fullName evidence="7">Polydeoxyribonucleotide synthase [NAD(+)] B</fullName>
    </alternativeName>
</protein>
<dbReference type="Pfam" id="PF03120">
    <property type="entry name" value="OB_DNA_ligase"/>
    <property type="match status" value="1"/>
</dbReference>
<dbReference type="Proteomes" id="UP000198512">
    <property type="component" value="Unassembled WGS sequence"/>
</dbReference>
<gene>
    <name evidence="7" type="primary">ligB</name>
    <name evidence="10" type="ORF">SAMN05216600_103111</name>
</gene>
<dbReference type="Gene3D" id="2.40.50.140">
    <property type="entry name" value="Nucleic acid-binding proteins"/>
    <property type="match status" value="1"/>
</dbReference>
<dbReference type="HAMAP" id="MF_01587">
    <property type="entry name" value="DNA_ligase_B"/>
    <property type="match status" value="1"/>
</dbReference>
<dbReference type="InterPro" id="IPR004150">
    <property type="entry name" value="NAD_DNA_ligase_OB"/>
</dbReference>
<evidence type="ECO:0000256" key="4">
    <source>
        <dbReference type="ARBA" id="ARBA00023027"/>
    </source>
</evidence>
<accession>A0ABY1B670</accession>
<dbReference type="Pfam" id="PF01653">
    <property type="entry name" value="DNA_ligase_aden"/>
    <property type="match status" value="1"/>
</dbReference>
<evidence type="ECO:0000313" key="11">
    <source>
        <dbReference type="Proteomes" id="UP000198512"/>
    </source>
</evidence>
<keyword evidence="5 7" id="KW-0234">DNA repair</keyword>
<keyword evidence="1 7" id="KW-0436">Ligase</keyword>
<feature type="signal peptide" evidence="8">
    <location>
        <begin position="1"/>
        <end position="19"/>
    </location>
</feature>
<comment type="similarity">
    <text evidence="7">Belongs to the NAD-dependent DNA ligase family. LigB subfamily.</text>
</comment>
<dbReference type="InterPro" id="IPR050326">
    <property type="entry name" value="NAD_dep_DNA_ligaseB"/>
</dbReference>
<comment type="caution">
    <text evidence="10">The sequence shown here is derived from an EMBL/GenBank/DDBJ whole genome shotgun (WGS) entry which is preliminary data.</text>
</comment>
<dbReference type="PROSITE" id="PS01056">
    <property type="entry name" value="DNA_LIGASE_N2"/>
    <property type="match status" value="1"/>
</dbReference>
<dbReference type="SMART" id="SM00532">
    <property type="entry name" value="LIGANc"/>
    <property type="match status" value="1"/>
</dbReference>
<dbReference type="RefSeq" id="WP_069516355.1">
    <property type="nucleotide sequence ID" value="NZ_FOFP01000003.1"/>
</dbReference>
<proteinExistence type="inferred from homology"/>
<evidence type="ECO:0000256" key="2">
    <source>
        <dbReference type="ARBA" id="ARBA00022705"/>
    </source>
</evidence>
<keyword evidence="2 7" id="KW-0235">DNA replication</keyword>
<dbReference type="GO" id="GO:0016874">
    <property type="term" value="F:ligase activity"/>
    <property type="evidence" value="ECO:0007669"/>
    <property type="project" value="UniProtKB-KW"/>
</dbReference>
<dbReference type="Gene3D" id="1.10.150.20">
    <property type="entry name" value="5' to 3' exonuclease, C-terminal subdomain"/>
    <property type="match status" value="1"/>
</dbReference>
<evidence type="ECO:0000256" key="3">
    <source>
        <dbReference type="ARBA" id="ARBA00022763"/>
    </source>
</evidence>
<dbReference type="InterPro" id="IPR010994">
    <property type="entry name" value="RuvA_2-like"/>
</dbReference>